<dbReference type="InterPro" id="IPR053137">
    <property type="entry name" value="NLR-like"/>
</dbReference>
<evidence type="ECO:0008006" key="4">
    <source>
        <dbReference type="Google" id="ProtNLM"/>
    </source>
</evidence>
<dbReference type="GO" id="GO:0009116">
    <property type="term" value="P:nucleoside metabolic process"/>
    <property type="evidence" value="ECO:0007669"/>
    <property type="project" value="InterPro"/>
</dbReference>
<dbReference type="Proteomes" id="UP001220324">
    <property type="component" value="Unassembled WGS sequence"/>
</dbReference>
<feature type="compositionally biased region" description="Low complexity" evidence="1">
    <location>
        <begin position="652"/>
        <end position="663"/>
    </location>
</feature>
<feature type="compositionally biased region" description="Polar residues" evidence="1">
    <location>
        <begin position="596"/>
        <end position="605"/>
    </location>
</feature>
<gene>
    <name evidence="2" type="ORF">N7494_012741</name>
</gene>
<accession>A0AAD6CMA8</accession>
<comment type="caution">
    <text evidence="2">The sequence shown here is derived from an EMBL/GenBank/DDBJ whole genome shotgun (WGS) entry which is preliminary data.</text>
</comment>
<dbReference type="AlphaFoldDB" id="A0AAD6CMA8"/>
<feature type="compositionally biased region" description="Basic and acidic residues" evidence="1">
    <location>
        <begin position="611"/>
        <end position="625"/>
    </location>
</feature>
<feature type="region of interest" description="Disordered" evidence="1">
    <location>
        <begin position="492"/>
        <end position="555"/>
    </location>
</feature>
<feature type="compositionally biased region" description="Basic and acidic residues" evidence="1">
    <location>
        <begin position="539"/>
        <end position="555"/>
    </location>
</feature>
<evidence type="ECO:0000256" key="1">
    <source>
        <dbReference type="SAM" id="MobiDB-lite"/>
    </source>
</evidence>
<organism evidence="2 3">
    <name type="scientific">Penicillium frequentans</name>
    <dbReference type="NCBI Taxonomy" id="3151616"/>
    <lineage>
        <taxon>Eukaryota</taxon>
        <taxon>Fungi</taxon>
        <taxon>Dikarya</taxon>
        <taxon>Ascomycota</taxon>
        <taxon>Pezizomycotina</taxon>
        <taxon>Eurotiomycetes</taxon>
        <taxon>Eurotiomycetidae</taxon>
        <taxon>Eurotiales</taxon>
        <taxon>Aspergillaceae</taxon>
        <taxon>Penicillium</taxon>
    </lineage>
</organism>
<proteinExistence type="predicted"/>
<feature type="region of interest" description="Disordered" evidence="1">
    <location>
        <begin position="687"/>
        <end position="707"/>
    </location>
</feature>
<feature type="compositionally biased region" description="Pro residues" evidence="1">
    <location>
        <begin position="635"/>
        <end position="651"/>
    </location>
</feature>
<feature type="region of interest" description="Disordered" evidence="1">
    <location>
        <begin position="586"/>
        <end position="663"/>
    </location>
</feature>
<dbReference type="SUPFAM" id="SSF53167">
    <property type="entry name" value="Purine and uridine phosphorylases"/>
    <property type="match status" value="1"/>
</dbReference>
<dbReference type="Gene3D" id="3.40.50.1580">
    <property type="entry name" value="Nucleoside phosphorylase domain"/>
    <property type="match status" value="1"/>
</dbReference>
<sequence length="707" mass="78949">MIPSHGDFTVGWVTAIRKEYTAARQVLDEEFETTNFVLPRSDRNTYTYGRVGSHYVLITCLENAQYGINSASDAADDMRSSFPMIRLLLIVGIAGGIPTLANDIRLGDIVIGTEFIRYVGAATDDLLHSSHVEPAGRALFTGTQGLAVQLDEGLDLYNLLEKTFTKTQKIKDDYQKPQDSIDRLFKADYEHDSSCECHSSLDETKLVSRPKRPDYDRIKVHSGKIGSTNIITSHAGVRDNVGKKLGVLCSKKEPASAINKFPCLHIRGICDYADSHNNDVWKGYAAASASIYAKQLLQTIAPEEVWRMNISIDINNLQQFVEYLVYEVSQATNISARLAEQKTKLMTTSRALRGVKTGVELLVQLSQEAVTDSQRQSIDSQIMRDRWEALAASQGDLRRALSTLGVHVKNLQKSVSTKDSKLECDRLHLRVQTSAAALQDLSNMIKPFFNNVTNLHDHEDLTPSDVASIAASESNRKSSNLTQLGGRFTDLSSKAFTRPERHSSKLSISESSESKDTDEAVLSPDPSVHRKGHRWSNVFRKEDHKQDGSRIESEGEKLKGLGMGWRYSFQTMKDNMSRSDISIFQEKRSMERQTEKSFTPNSTDKTTSKHTPKEPVRSDSPHELPGRASFEGYSPPMPSRSPPVPPRPPLFSPNSSGNFSFGSVENLRDLANDCDVSELDFNPRKEAFKNFDDRGSYRSPSPRPMVK</sequence>
<dbReference type="GO" id="GO:0003824">
    <property type="term" value="F:catalytic activity"/>
    <property type="evidence" value="ECO:0007669"/>
    <property type="project" value="InterPro"/>
</dbReference>
<dbReference type="PANTHER" id="PTHR46082:SF6">
    <property type="entry name" value="AAA+ ATPASE DOMAIN-CONTAINING PROTEIN-RELATED"/>
    <property type="match status" value="1"/>
</dbReference>
<evidence type="ECO:0000313" key="2">
    <source>
        <dbReference type="EMBL" id="KAJ5526091.1"/>
    </source>
</evidence>
<evidence type="ECO:0000313" key="3">
    <source>
        <dbReference type="Proteomes" id="UP001220324"/>
    </source>
</evidence>
<feature type="compositionally biased region" description="Basic and acidic residues" evidence="1">
    <location>
        <begin position="586"/>
        <end position="595"/>
    </location>
</feature>
<reference evidence="2 3" key="1">
    <citation type="journal article" date="2023" name="IMA Fungus">
        <title>Comparative genomic study of the Penicillium genus elucidates a diverse pangenome and 15 lateral gene transfer events.</title>
        <authorList>
            <person name="Petersen C."/>
            <person name="Sorensen T."/>
            <person name="Nielsen M.R."/>
            <person name="Sondergaard T.E."/>
            <person name="Sorensen J.L."/>
            <person name="Fitzpatrick D.A."/>
            <person name="Frisvad J.C."/>
            <person name="Nielsen K.L."/>
        </authorList>
    </citation>
    <scope>NUCLEOTIDE SEQUENCE [LARGE SCALE GENOMIC DNA]</scope>
    <source>
        <strain evidence="2 3">IBT 35679</strain>
    </source>
</reference>
<feature type="compositionally biased region" description="Basic and acidic residues" evidence="1">
    <location>
        <begin position="687"/>
        <end position="696"/>
    </location>
</feature>
<dbReference type="EMBL" id="JAQIZZ010000008">
    <property type="protein sequence ID" value="KAJ5526091.1"/>
    <property type="molecule type" value="Genomic_DNA"/>
</dbReference>
<dbReference type="PANTHER" id="PTHR46082">
    <property type="entry name" value="ATP/GTP-BINDING PROTEIN-RELATED"/>
    <property type="match status" value="1"/>
</dbReference>
<name>A0AAD6CMA8_9EURO</name>
<protein>
    <recommendedName>
        <fullName evidence="4">Nucleoside phosphorylase domain-containing protein</fullName>
    </recommendedName>
</protein>
<keyword evidence="3" id="KW-1185">Reference proteome</keyword>
<dbReference type="InterPro" id="IPR035994">
    <property type="entry name" value="Nucleoside_phosphorylase_sf"/>
</dbReference>